<evidence type="ECO:0000313" key="2">
    <source>
        <dbReference type="EMBL" id="QTI83207.1"/>
    </source>
</evidence>
<comment type="similarity">
    <text evidence="1">Belongs to the complex I subunit 6 family.</text>
</comment>
<keyword evidence="1" id="KW-0813">Transport</keyword>
<dbReference type="EMBL" id="MW417227">
    <property type="protein sequence ID" value="QTI83207.1"/>
    <property type="molecule type" value="Genomic_DNA"/>
</dbReference>
<reference evidence="2" key="1">
    <citation type="submission" date="2020-12" db="EMBL/GenBank/DDBJ databases">
        <authorList>
            <person name="Xu Q."/>
            <person name="Chen N."/>
        </authorList>
    </citation>
    <scope>NUCLEOTIDE SEQUENCE</scope>
    <source>
        <strain evidence="2">CNS00217</strain>
    </source>
</reference>
<dbReference type="PANTHER" id="PTHR33269:SF17">
    <property type="entry name" value="NADH-UBIQUINONE OXIDOREDUCTASE CHAIN 6"/>
    <property type="match status" value="1"/>
</dbReference>
<name>A0A8A6KHY1_9STRA</name>
<dbReference type="NCBIfam" id="NF005164">
    <property type="entry name" value="PRK06638.1-4"/>
    <property type="match status" value="1"/>
</dbReference>
<feature type="transmembrane region" description="Helical" evidence="1">
    <location>
        <begin position="54"/>
        <end position="78"/>
    </location>
</feature>
<dbReference type="GO" id="GO:0031966">
    <property type="term" value="C:mitochondrial membrane"/>
    <property type="evidence" value="ECO:0007669"/>
    <property type="project" value="UniProtKB-SubCell"/>
</dbReference>
<geneLocation type="mitochondrion" evidence="2"/>
<dbReference type="Gene3D" id="1.20.120.1200">
    <property type="entry name" value="NADH-ubiquinone/plastoquinone oxidoreductase chain 6, subunit NuoJ"/>
    <property type="match status" value="1"/>
</dbReference>
<comment type="function">
    <text evidence="1">Core subunit of the mitochondrial membrane respiratory chain NADH dehydrogenase (Complex I) which catalyzes electron transfer from NADH through the respiratory chain, using ubiquinone as an electron acceptor. Essential for the catalytic activity and assembly of complex I.</text>
</comment>
<evidence type="ECO:0000256" key="1">
    <source>
        <dbReference type="RuleBase" id="RU004430"/>
    </source>
</evidence>
<feature type="transmembrane region" description="Helical" evidence="1">
    <location>
        <begin position="31"/>
        <end position="48"/>
    </location>
</feature>
<keyword evidence="1" id="KW-0520">NAD</keyword>
<keyword evidence="1 2" id="KW-0496">Mitochondrion</keyword>
<dbReference type="EC" id="7.1.1.2" evidence="1"/>
<keyword evidence="1" id="KW-0830">Ubiquinone</keyword>
<dbReference type="GO" id="GO:0008137">
    <property type="term" value="F:NADH dehydrogenase (ubiquinone) activity"/>
    <property type="evidence" value="ECO:0007669"/>
    <property type="project" value="UniProtKB-UniRule"/>
</dbReference>
<keyword evidence="1" id="KW-1278">Translocase</keyword>
<feature type="transmembrane region" description="Helical" evidence="1">
    <location>
        <begin position="90"/>
        <end position="109"/>
    </location>
</feature>
<protein>
    <recommendedName>
        <fullName evidence="1">NADH-ubiquinone oxidoreductase chain 6</fullName>
        <ecNumber evidence="1">7.1.1.2</ecNumber>
    </recommendedName>
</protein>
<keyword evidence="1" id="KW-0249">Electron transport</keyword>
<dbReference type="InterPro" id="IPR001457">
    <property type="entry name" value="NADH_UbQ/plastoQ_OxRdtase_su6"/>
</dbReference>
<proteinExistence type="inferred from homology"/>
<feature type="transmembrane region" description="Helical" evidence="1">
    <location>
        <begin position="6"/>
        <end position="24"/>
    </location>
</feature>
<dbReference type="Pfam" id="PF00499">
    <property type="entry name" value="Oxidored_q3"/>
    <property type="match status" value="1"/>
</dbReference>
<dbReference type="PANTHER" id="PTHR33269">
    <property type="entry name" value="NADH-UBIQUINONE OXIDOREDUCTASE CHAIN 6"/>
    <property type="match status" value="1"/>
</dbReference>
<keyword evidence="1" id="KW-0679">Respiratory chain</keyword>
<keyword evidence="1" id="KW-0472">Membrane</keyword>
<sequence>MITNLLFYFFSNILLISALMIIIVQNSIYSVLFLVLSFIASASILFLFECEFVSLMFITIYVGAIAVLFLFVVMMLDIKTIYFTKDSLKYFPFGSFVGFVFLVEILLVISKNFKINPYEKSFLSNFYVNWFDKVDSFIDLEAIGQILYTHYVLQFLIAGIILMLAVMGSVVLTINTKTKSAKHQVIFKQLSRNYRNVLLS</sequence>
<comment type="subcellular location">
    <subcellularLocation>
        <location evidence="1">Mitochondrion membrane</location>
        <topology evidence="1">Multi-pass membrane protein</topology>
    </subcellularLocation>
</comment>
<comment type="catalytic activity">
    <reaction evidence="1">
        <text>a ubiquinone + NADH + 5 H(+)(in) = a ubiquinol + NAD(+) + 4 H(+)(out)</text>
        <dbReference type="Rhea" id="RHEA:29091"/>
        <dbReference type="Rhea" id="RHEA-COMP:9565"/>
        <dbReference type="Rhea" id="RHEA-COMP:9566"/>
        <dbReference type="ChEBI" id="CHEBI:15378"/>
        <dbReference type="ChEBI" id="CHEBI:16389"/>
        <dbReference type="ChEBI" id="CHEBI:17976"/>
        <dbReference type="ChEBI" id="CHEBI:57540"/>
        <dbReference type="ChEBI" id="CHEBI:57945"/>
        <dbReference type="EC" id="7.1.1.2"/>
    </reaction>
</comment>
<keyword evidence="1" id="KW-1133">Transmembrane helix</keyword>
<organism evidence="2">
    <name type="scientific">Minutocellus polymorphus</name>
    <dbReference type="NCBI Taxonomy" id="265543"/>
    <lineage>
        <taxon>Eukaryota</taxon>
        <taxon>Sar</taxon>
        <taxon>Stramenopiles</taxon>
        <taxon>Ochrophyta</taxon>
        <taxon>Bacillariophyta</taxon>
        <taxon>Mediophyceae</taxon>
        <taxon>Cymatosirophycidae</taxon>
        <taxon>Cymatosirales</taxon>
        <taxon>Cymatosiraceae</taxon>
        <taxon>Minutocellus</taxon>
    </lineage>
</organism>
<feature type="transmembrane region" description="Helical" evidence="1">
    <location>
        <begin position="151"/>
        <end position="174"/>
    </location>
</feature>
<dbReference type="AlphaFoldDB" id="A0A8A6KHY1"/>
<accession>A0A8A6KHY1</accession>
<keyword evidence="1" id="KW-0812">Transmembrane</keyword>
<gene>
    <name evidence="2" type="primary">nad6</name>
</gene>
<dbReference type="InterPro" id="IPR042106">
    <property type="entry name" value="Nuo/plastoQ_OxRdtase_6_NuoJ"/>
</dbReference>